<organism evidence="2 3">
    <name type="scientific">Longimicrobium terrae</name>
    <dbReference type="NCBI Taxonomy" id="1639882"/>
    <lineage>
        <taxon>Bacteria</taxon>
        <taxon>Pseudomonadati</taxon>
        <taxon>Gemmatimonadota</taxon>
        <taxon>Longimicrobiia</taxon>
        <taxon>Longimicrobiales</taxon>
        <taxon>Longimicrobiaceae</taxon>
        <taxon>Longimicrobium</taxon>
    </lineage>
</organism>
<dbReference type="EMBL" id="JACHIA010000002">
    <property type="protein sequence ID" value="MBB6069279.1"/>
    <property type="molecule type" value="Genomic_DNA"/>
</dbReference>
<keyword evidence="3" id="KW-1185">Reference proteome</keyword>
<protein>
    <submittedName>
        <fullName evidence="2">Transcriptional regulator with XRE-family HTH domain</fullName>
    </submittedName>
</protein>
<evidence type="ECO:0000259" key="1">
    <source>
        <dbReference type="PROSITE" id="PS50943"/>
    </source>
</evidence>
<dbReference type="Proteomes" id="UP000582837">
    <property type="component" value="Unassembled WGS sequence"/>
</dbReference>
<dbReference type="RefSeq" id="WP_170037931.1">
    <property type="nucleotide sequence ID" value="NZ_JABDTL010000002.1"/>
</dbReference>
<dbReference type="InterPro" id="IPR010982">
    <property type="entry name" value="Lambda_DNA-bd_dom_sf"/>
</dbReference>
<name>A0A841GSE5_9BACT</name>
<dbReference type="Pfam" id="PF01381">
    <property type="entry name" value="HTH_3"/>
    <property type="match status" value="1"/>
</dbReference>
<dbReference type="GO" id="GO:0003677">
    <property type="term" value="F:DNA binding"/>
    <property type="evidence" value="ECO:0007669"/>
    <property type="project" value="InterPro"/>
</dbReference>
<sequence>MAKPFRILEEAMSPESRARSAALTARMLAELPLHEMRQARRMTQEELAISLGTSQASVSKMERRTDLYLSTLRRYIEAMGGELVLLARFRDGDVRLNQFADLDAGAEEAESAAG</sequence>
<proteinExistence type="predicted"/>
<comment type="caution">
    <text evidence="2">The sequence shown here is derived from an EMBL/GenBank/DDBJ whole genome shotgun (WGS) entry which is preliminary data.</text>
</comment>
<accession>A0A841GSE5</accession>
<dbReference type="AlphaFoldDB" id="A0A841GSE5"/>
<dbReference type="SMART" id="SM00530">
    <property type="entry name" value="HTH_XRE"/>
    <property type="match status" value="1"/>
</dbReference>
<feature type="domain" description="HTH cro/C1-type" evidence="1">
    <location>
        <begin position="33"/>
        <end position="86"/>
    </location>
</feature>
<dbReference type="PROSITE" id="PS50943">
    <property type="entry name" value="HTH_CROC1"/>
    <property type="match status" value="1"/>
</dbReference>
<dbReference type="SUPFAM" id="SSF47413">
    <property type="entry name" value="lambda repressor-like DNA-binding domains"/>
    <property type="match status" value="1"/>
</dbReference>
<dbReference type="InterPro" id="IPR001387">
    <property type="entry name" value="Cro/C1-type_HTH"/>
</dbReference>
<evidence type="ECO:0000313" key="2">
    <source>
        <dbReference type="EMBL" id="MBB6069279.1"/>
    </source>
</evidence>
<dbReference type="Gene3D" id="1.10.260.40">
    <property type="entry name" value="lambda repressor-like DNA-binding domains"/>
    <property type="match status" value="1"/>
</dbReference>
<reference evidence="2 3" key="1">
    <citation type="submission" date="2020-08" db="EMBL/GenBank/DDBJ databases">
        <title>Genomic Encyclopedia of Type Strains, Phase IV (KMG-IV): sequencing the most valuable type-strain genomes for metagenomic binning, comparative biology and taxonomic classification.</title>
        <authorList>
            <person name="Goeker M."/>
        </authorList>
    </citation>
    <scope>NUCLEOTIDE SEQUENCE [LARGE SCALE GENOMIC DNA]</scope>
    <source>
        <strain evidence="2 3">DSM 29007</strain>
    </source>
</reference>
<gene>
    <name evidence="2" type="ORF">HNQ61_000894</name>
</gene>
<dbReference type="CDD" id="cd00093">
    <property type="entry name" value="HTH_XRE"/>
    <property type="match status" value="1"/>
</dbReference>
<evidence type="ECO:0000313" key="3">
    <source>
        <dbReference type="Proteomes" id="UP000582837"/>
    </source>
</evidence>